<keyword evidence="5 12" id="KW-0812">Transmembrane</keyword>
<keyword evidence="18" id="KW-0675">Receptor</keyword>
<dbReference type="SUPFAM" id="SSF56935">
    <property type="entry name" value="Porins"/>
    <property type="match status" value="1"/>
</dbReference>
<evidence type="ECO:0000256" key="9">
    <source>
        <dbReference type="ARBA" id="ARBA00023077"/>
    </source>
</evidence>
<evidence type="ECO:0000256" key="6">
    <source>
        <dbReference type="ARBA" id="ARBA00022729"/>
    </source>
</evidence>
<dbReference type="Gene3D" id="2.40.170.20">
    <property type="entry name" value="TonB-dependent receptor, beta-barrel domain"/>
    <property type="match status" value="2"/>
</dbReference>
<name>A0ABX9W8F4_9GAMM</name>
<dbReference type="PANTHER" id="PTHR32552:SF81">
    <property type="entry name" value="TONB-DEPENDENT OUTER MEMBRANE RECEPTOR"/>
    <property type="match status" value="1"/>
</dbReference>
<dbReference type="EMBL" id="RHGB01000002">
    <property type="protein sequence ID" value="RNL67081.1"/>
    <property type="molecule type" value="Genomic_DNA"/>
</dbReference>
<evidence type="ECO:0000256" key="11">
    <source>
        <dbReference type="ARBA" id="ARBA00023237"/>
    </source>
</evidence>
<dbReference type="InterPro" id="IPR000531">
    <property type="entry name" value="Beta-barrel_TonB"/>
</dbReference>
<keyword evidence="8" id="KW-0406">Ion transport</keyword>
<dbReference type="PANTHER" id="PTHR32552">
    <property type="entry name" value="FERRICHROME IRON RECEPTOR-RELATED"/>
    <property type="match status" value="1"/>
</dbReference>
<evidence type="ECO:0000256" key="7">
    <source>
        <dbReference type="ARBA" id="ARBA00023004"/>
    </source>
</evidence>
<sequence>MISNKSLLRMTALASALMTALPAVAQSSAGRQLEEVVVTAQRRSESMQDVPVAVTAATSEDMAMAQVDSIGNIQAISPSIKFDVTNSAANSANIFIRGIGTVGNNRSFEGAVGVFFDGVYRTRAGQAMQNWLDIESLQVLRGPQGTLFGKNTSAGALIINSTAPSLDVVEGSYELSVGNYGKKMARGALNTPLSDKAALRIAGLWGEKEGFVEDPNGGQYNDSAPQALKGQLLFEPSDTFSLRVIADWSQEEANCCYGQVDVVDGPMQGYIDQLTMDRGLKTPSKKFEDYEQVLSNDTDQRVEDKGLQVNATWQLDAGLQLTSVTSYREWRIEQTGMDADFSGANILGINESLSTEVFSQEFTLSGEFQDFGPFKYADYVLGVYYADEDINADHQLVWGDQATEYVTIYAPAGLGVPVDLMLAASNLTGFLQGLGIPVDALPLAQPGLVSDINMQGTGKSYAAFMHWNFDLTDSLSMTAGVRYSKDEKTGMMRRRFFTANPLEPFRLLGAQPGPEYDDEYTDSAVSGQFALQYQINDDAMAYLSYSLGYKSGGVNLDNQAAGSVSDNPAEPTCGLPGLDGTPAGDCTPNDPRYESEFIKGYELGLKTDYFGGRARSNFALFYNDLTDLQVANFDGLAFSILNAPEAEAYGAEMENQFVLTDALTLGFDVTWLPEARFGESEALTAEALGTPASLSGRDFAQAPEFVGNLSLSLDQPITNNLALRGRIAAYYSGEQFTNPANNQKRDAQTEYAVTIGLESATTGLSVNLWCQNCTDERYVTQHFNSPLQNVGDDYDYNGYVSAPRTYGVTLRGAF</sequence>
<evidence type="ECO:0000256" key="13">
    <source>
        <dbReference type="PROSITE-ProRule" id="PRU10144"/>
    </source>
</evidence>
<dbReference type="RefSeq" id="WP_123181336.1">
    <property type="nucleotide sequence ID" value="NZ_RHGB01000002.1"/>
</dbReference>
<evidence type="ECO:0000256" key="12">
    <source>
        <dbReference type="PROSITE-ProRule" id="PRU01360"/>
    </source>
</evidence>
<feature type="domain" description="TonB-dependent receptor plug" evidence="17">
    <location>
        <begin position="47"/>
        <end position="156"/>
    </location>
</feature>
<reference evidence="18 19" key="1">
    <citation type="submission" date="2018-10" db="EMBL/GenBank/DDBJ databases">
        <title>Draft genome sequence of Zhongshania sp. DSW25-10.</title>
        <authorList>
            <person name="Oh J."/>
        </authorList>
    </citation>
    <scope>NUCLEOTIDE SEQUENCE [LARGE SCALE GENOMIC DNA]</scope>
    <source>
        <strain evidence="18 19">DSW25-10</strain>
    </source>
</reference>
<keyword evidence="19" id="KW-1185">Reference proteome</keyword>
<organism evidence="18 19">
    <name type="scientific">Zhongshania marina</name>
    <dbReference type="NCBI Taxonomy" id="2304603"/>
    <lineage>
        <taxon>Bacteria</taxon>
        <taxon>Pseudomonadati</taxon>
        <taxon>Pseudomonadota</taxon>
        <taxon>Gammaproteobacteria</taxon>
        <taxon>Cellvibrionales</taxon>
        <taxon>Spongiibacteraceae</taxon>
        <taxon>Zhongshania</taxon>
    </lineage>
</organism>
<evidence type="ECO:0000256" key="4">
    <source>
        <dbReference type="ARBA" id="ARBA00022496"/>
    </source>
</evidence>
<feature type="signal peptide" evidence="15">
    <location>
        <begin position="1"/>
        <end position="25"/>
    </location>
</feature>
<evidence type="ECO:0000259" key="16">
    <source>
        <dbReference type="Pfam" id="PF00593"/>
    </source>
</evidence>
<keyword evidence="4" id="KW-0410">Iron transport</keyword>
<dbReference type="PROSITE" id="PS52016">
    <property type="entry name" value="TONB_DEPENDENT_REC_3"/>
    <property type="match status" value="1"/>
</dbReference>
<dbReference type="Proteomes" id="UP000274695">
    <property type="component" value="Unassembled WGS sequence"/>
</dbReference>
<feature type="short sequence motif" description="TonB C-terminal box" evidence="13">
    <location>
        <begin position="797"/>
        <end position="814"/>
    </location>
</feature>
<keyword evidence="9 14" id="KW-0798">TonB box</keyword>
<keyword evidence="3 12" id="KW-1134">Transmembrane beta strand</keyword>
<evidence type="ECO:0000256" key="8">
    <source>
        <dbReference type="ARBA" id="ARBA00023065"/>
    </source>
</evidence>
<dbReference type="InterPro" id="IPR012910">
    <property type="entry name" value="Plug_dom"/>
</dbReference>
<keyword evidence="6 15" id="KW-0732">Signal</keyword>
<dbReference type="InterPro" id="IPR010917">
    <property type="entry name" value="TonB_rcpt_CS"/>
</dbReference>
<evidence type="ECO:0000256" key="2">
    <source>
        <dbReference type="ARBA" id="ARBA00022448"/>
    </source>
</evidence>
<protein>
    <submittedName>
        <fullName evidence="18">TonB-dependent receptor</fullName>
    </submittedName>
</protein>
<evidence type="ECO:0000256" key="5">
    <source>
        <dbReference type="ARBA" id="ARBA00022692"/>
    </source>
</evidence>
<evidence type="ECO:0000256" key="1">
    <source>
        <dbReference type="ARBA" id="ARBA00004571"/>
    </source>
</evidence>
<dbReference type="Pfam" id="PF07715">
    <property type="entry name" value="Plug"/>
    <property type="match status" value="1"/>
</dbReference>
<keyword evidence="10 12" id="KW-0472">Membrane</keyword>
<evidence type="ECO:0000259" key="17">
    <source>
        <dbReference type="Pfam" id="PF07715"/>
    </source>
</evidence>
<feature type="chain" id="PRO_5045738246" evidence="15">
    <location>
        <begin position="26"/>
        <end position="814"/>
    </location>
</feature>
<accession>A0ABX9W8F4</accession>
<evidence type="ECO:0000313" key="19">
    <source>
        <dbReference type="Proteomes" id="UP000274695"/>
    </source>
</evidence>
<dbReference type="InterPro" id="IPR039426">
    <property type="entry name" value="TonB-dep_rcpt-like"/>
</dbReference>
<evidence type="ECO:0000256" key="14">
    <source>
        <dbReference type="RuleBase" id="RU003357"/>
    </source>
</evidence>
<evidence type="ECO:0000256" key="10">
    <source>
        <dbReference type="ARBA" id="ARBA00023136"/>
    </source>
</evidence>
<keyword evidence="11 12" id="KW-0998">Cell outer membrane</keyword>
<keyword evidence="2 12" id="KW-0813">Transport</keyword>
<dbReference type="PROSITE" id="PS01156">
    <property type="entry name" value="TONB_DEPENDENT_REC_2"/>
    <property type="match status" value="1"/>
</dbReference>
<comment type="subcellular location">
    <subcellularLocation>
        <location evidence="1 12">Cell outer membrane</location>
        <topology evidence="1 12">Multi-pass membrane protein</topology>
    </subcellularLocation>
</comment>
<evidence type="ECO:0000313" key="18">
    <source>
        <dbReference type="EMBL" id="RNL67081.1"/>
    </source>
</evidence>
<dbReference type="Pfam" id="PF00593">
    <property type="entry name" value="TonB_dep_Rec_b-barrel"/>
    <property type="match status" value="1"/>
</dbReference>
<comment type="similarity">
    <text evidence="12 14">Belongs to the TonB-dependent receptor family.</text>
</comment>
<proteinExistence type="inferred from homology"/>
<comment type="caution">
    <text evidence="18">The sequence shown here is derived from an EMBL/GenBank/DDBJ whole genome shotgun (WGS) entry which is preliminary data.</text>
</comment>
<dbReference type="InterPro" id="IPR036942">
    <property type="entry name" value="Beta-barrel_TonB_sf"/>
</dbReference>
<gene>
    <name evidence="18" type="ORF">D0911_02315</name>
</gene>
<feature type="domain" description="TonB-dependent receptor-like beta-barrel" evidence="16">
    <location>
        <begin position="279"/>
        <end position="772"/>
    </location>
</feature>
<evidence type="ECO:0000256" key="15">
    <source>
        <dbReference type="SAM" id="SignalP"/>
    </source>
</evidence>
<keyword evidence="7" id="KW-0408">Iron</keyword>
<evidence type="ECO:0000256" key="3">
    <source>
        <dbReference type="ARBA" id="ARBA00022452"/>
    </source>
</evidence>